<dbReference type="EMBL" id="JAHHGZ010000004">
    <property type="protein sequence ID" value="MBW4666664.1"/>
    <property type="molecule type" value="Genomic_DNA"/>
</dbReference>
<comment type="caution">
    <text evidence="2">The sequence shown here is derived from an EMBL/GenBank/DDBJ whole genome shotgun (WGS) entry which is preliminary data.</text>
</comment>
<dbReference type="InterPro" id="IPR007378">
    <property type="entry name" value="Tic22-like"/>
</dbReference>
<feature type="region of interest" description="Disordered" evidence="1">
    <location>
        <begin position="246"/>
        <end position="281"/>
    </location>
</feature>
<dbReference type="Proteomes" id="UP000729701">
    <property type="component" value="Unassembled WGS sequence"/>
</dbReference>
<dbReference type="Gene3D" id="3.40.1350.100">
    <property type="match status" value="1"/>
</dbReference>
<sequence length="281" mass="30687">MKSLVRWGTTLGLIGSTLLGTVVSINAPVLALSEQQVKEKLDSVPVYLITNSQGLPLSRPLPEAQGQKGGSVTGVYMSQKEAQSFIKELQNVKEKDPKMTEMVKSLQVTAVPLGVIYQQLQSSKGKPDRLLFAFKPVEQEIKAAMDLLQKSGQQVNQFKSVPVFAVRFAPDKGYVPIKLPSDTQEIVPLFLSKQDALGLLGQVKGQFPKADIQVVDVDGVIKTLQDKNDEWLNRVVLVPSAESRDYIKTLPQTPNNAAPSRNQAPAKPAPNNSQPPAKPKR</sequence>
<dbReference type="PANTHER" id="PTHR33926">
    <property type="entry name" value="PROTEIN TIC 22, CHLOROPLASTIC"/>
    <property type="match status" value="1"/>
</dbReference>
<dbReference type="PANTHER" id="PTHR33926:SF4">
    <property type="entry name" value="PROTEIN TIC 22, CHLOROPLASTIC"/>
    <property type="match status" value="1"/>
</dbReference>
<evidence type="ECO:0000256" key="1">
    <source>
        <dbReference type="SAM" id="MobiDB-lite"/>
    </source>
</evidence>
<protein>
    <recommendedName>
        <fullName evidence="4">Tic22 family protein</fullName>
    </recommendedName>
</protein>
<evidence type="ECO:0008006" key="4">
    <source>
        <dbReference type="Google" id="ProtNLM"/>
    </source>
</evidence>
<organism evidence="2 3">
    <name type="scientific">Cyanomargarita calcarea GSE-NOS-MK-12-04C</name>
    <dbReference type="NCBI Taxonomy" id="2839659"/>
    <lineage>
        <taxon>Bacteria</taxon>
        <taxon>Bacillati</taxon>
        <taxon>Cyanobacteriota</taxon>
        <taxon>Cyanophyceae</taxon>
        <taxon>Nostocales</taxon>
        <taxon>Cyanomargaritaceae</taxon>
        <taxon>Cyanomargarita</taxon>
    </lineage>
</organism>
<proteinExistence type="predicted"/>
<reference evidence="2" key="2">
    <citation type="journal article" date="2022" name="Microbiol. Resour. Announc.">
        <title>Metagenome Sequencing to Explore Phylogenomics of Terrestrial Cyanobacteria.</title>
        <authorList>
            <person name="Ward R.D."/>
            <person name="Stajich J.E."/>
            <person name="Johansen J.R."/>
            <person name="Huntemann M."/>
            <person name="Clum A."/>
            <person name="Foster B."/>
            <person name="Foster B."/>
            <person name="Roux S."/>
            <person name="Palaniappan K."/>
            <person name="Varghese N."/>
            <person name="Mukherjee S."/>
            <person name="Reddy T.B.K."/>
            <person name="Daum C."/>
            <person name="Copeland A."/>
            <person name="Chen I.A."/>
            <person name="Ivanova N.N."/>
            <person name="Kyrpides N.C."/>
            <person name="Shapiro N."/>
            <person name="Eloe-Fadrosh E.A."/>
            <person name="Pietrasiak N."/>
        </authorList>
    </citation>
    <scope>NUCLEOTIDE SEQUENCE</scope>
    <source>
        <strain evidence="2">GSE-NOS-MK-12-04C</strain>
    </source>
</reference>
<name>A0A951QHQ7_9CYAN</name>
<evidence type="ECO:0000313" key="3">
    <source>
        <dbReference type="Proteomes" id="UP000729701"/>
    </source>
</evidence>
<feature type="compositionally biased region" description="Polar residues" evidence="1">
    <location>
        <begin position="250"/>
        <end position="263"/>
    </location>
</feature>
<evidence type="ECO:0000313" key="2">
    <source>
        <dbReference type="EMBL" id="MBW4666664.1"/>
    </source>
</evidence>
<dbReference type="AlphaFoldDB" id="A0A951QHQ7"/>
<dbReference type="Pfam" id="PF04278">
    <property type="entry name" value="Tic22"/>
    <property type="match status" value="1"/>
</dbReference>
<dbReference type="GO" id="GO:0015031">
    <property type="term" value="P:protein transport"/>
    <property type="evidence" value="ECO:0007669"/>
    <property type="project" value="InterPro"/>
</dbReference>
<accession>A0A951QHQ7</accession>
<reference evidence="2" key="1">
    <citation type="submission" date="2021-05" db="EMBL/GenBank/DDBJ databases">
        <authorList>
            <person name="Pietrasiak N."/>
            <person name="Ward R."/>
            <person name="Stajich J.E."/>
            <person name="Kurbessoian T."/>
        </authorList>
    </citation>
    <scope>NUCLEOTIDE SEQUENCE</scope>
    <source>
        <strain evidence="2">GSE-NOS-MK-12-04C</strain>
    </source>
</reference>
<gene>
    <name evidence="2" type="ORF">KME60_04280</name>
</gene>